<keyword evidence="2 6" id="KW-0479">Metal-binding</keyword>
<organism evidence="9 10">
    <name type="scientific">Jeotgalibaca arthritidis</name>
    <dbReference type="NCBI Taxonomy" id="1868794"/>
    <lineage>
        <taxon>Bacteria</taxon>
        <taxon>Bacillati</taxon>
        <taxon>Bacillota</taxon>
        <taxon>Bacilli</taxon>
        <taxon>Lactobacillales</taxon>
        <taxon>Carnobacteriaceae</taxon>
        <taxon>Jeotgalibaca</taxon>
    </lineage>
</organism>
<dbReference type="GO" id="GO:0004222">
    <property type="term" value="F:metalloendopeptidase activity"/>
    <property type="evidence" value="ECO:0007669"/>
    <property type="project" value="InterPro"/>
</dbReference>
<sequence length="602" mass="68454">MKYPLTWDLDSIFPGGSHSKELQDKLVVIEEDVKAYFNLNESWEPASDKPHYQTFQTLIAQSEIITKAISQTASFINAVQSADVTNTHAPIVRNQIAQLSSQYAIVQTSVIKKLAAISDEDFGALIKLEAFENLAFALTETREKGNRLLSEAEESMLSKLSQDGFHAWSNHYDTLVSYIKIPFEAADGRIQELSAGQAMNRMYSDSDPAVRQQLFVKWEEAWASYAPLFAETLNHLQGFRLEDYKLHGSTDFMEEPLRYNRIEKETLDAMWQAITNHKQPYLDFLNRKAALMGKEKLAWYDVDAPVSVGDFNARTFTYDEAVDFIVENFAKFGPTLAQFAQDLVGNGWVEAEDRAGKRPGGYCTSIPESKESRIFMTFTGSASDMSTLAHEIGHAFHSYTMWDLPTMNTRYAMNVAETASTFAETIVSSATVDAAESDEEKISLLNTKLENATAMFLNIHARFLFEQAFYTERQKGLVSAERLSELMVDAQKEAFQNQLSEYHPHFWASKLHFFIDNVPFYNFPYTFGFLFSLSIFAEYQKNPAGFEEKYMALLKDTAVMKTEDLVMKHLGKDIRSLAFWEQGLAIMEKDVHTFLALTEDKI</sequence>
<dbReference type="NCBIfam" id="TIGR02290">
    <property type="entry name" value="M3_fam_3"/>
    <property type="match status" value="1"/>
</dbReference>
<keyword evidence="10" id="KW-1185">Reference proteome</keyword>
<feature type="domain" description="Peptidase M3A/M3B catalytic" evidence="7">
    <location>
        <begin position="202"/>
        <end position="572"/>
    </location>
</feature>
<accession>A0A6G7KCL5</accession>
<proteinExistence type="inferred from homology"/>
<dbReference type="InterPro" id="IPR001567">
    <property type="entry name" value="Pept_M3A_M3B_dom"/>
</dbReference>
<gene>
    <name evidence="9" type="ORF">G7057_11535</name>
</gene>
<dbReference type="Proteomes" id="UP000501451">
    <property type="component" value="Chromosome"/>
</dbReference>
<dbReference type="KEGG" id="jar:G7057_11535"/>
<dbReference type="SUPFAM" id="SSF55486">
    <property type="entry name" value="Metalloproteases ('zincins'), catalytic domain"/>
    <property type="match status" value="1"/>
</dbReference>
<dbReference type="AlphaFoldDB" id="A0A6G7KCL5"/>
<evidence type="ECO:0000256" key="6">
    <source>
        <dbReference type="RuleBase" id="RU003435"/>
    </source>
</evidence>
<dbReference type="GO" id="GO:0004181">
    <property type="term" value="F:metallocarboxypeptidase activity"/>
    <property type="evidence" value="ECO:0007669"/>
    <property type="project" value="InterPro"/>
</dbReference>
<protein>
    <submittedName>
        <fullName evidence="9">M3 family oligoendopeptidase</fullName>
    </submittedName>
</protein>
<dbReference type="GO" id="GO:0046872">
    <property type="term" value="F:metal ion binding"/>
    <property type="evidence" value="ECO:0007669"/>
    <property type="project" value="UniProtKB-UniRule"/>
</dbReference>
<evidence type="ECO:0000256" key="1">
    <source>
        <dbReference type="ARBA" id="ARBA00022670"/>
    </source>
</evidence>
<dbReference type="InterPro" id="IPR042088">
    <property type="entry name" value="OligoPept_F_C"/>
</dbReference>
<evidence type="ECO:0000259" key="7">
    <source>
        <dbReference type="Pfam" id="PF01432"/>
    </source>
</evidence>
<dbReference type="PANTHER" id="PTHR34217">
    <property type="entry name" value="METAL-DEPENDENT CARBOXYPEPTIDASE"/>
    <property type="match status" value="1"/>
</dbReference>
<comment type="similarity">
    <text evidence="6">Belongs to the peptidase M3 family.</text>
</comment>
<dbReference type="CDD" id="cd09607">
    <property type="entry name" value="M3B_PepF"/>
    <property type="match status" value="1"/>
</dbReference>
<evidence type="ECO:0000256" key="2">
    <source>
        <dbReference type="ARBA" id="ARBA00022723"/>
    </source>
</evidence>
<dbReference type="EMBL" id="CP049740">
    <property type="protein sequence ID" value="QII83018.1"/>
    <property type="molecule type" value="Genomic_DNA"/>
</dbReference>
<dbReference type="RefSeq" id="WP_166163893.1">
    <property type="nucleotide sequence ID" value="NZ_CP049740.1"/>
</dbReference>
<keyword evidence="4 6" id="KW-0862">Zinc</keyword>
<evidence type="ECO:0000259" key="8">
    <source>
        <dbReference type="Pfam" id="PF08439"/>
    </source>
</evidence>
<dbReference type="Pfam" id="PF01432">
    <property type="entry name" value="Peptidase_M3"/>
    <property type="match status" value="1"/>
</dbReference>
<dbReference type="InterPro" id="IPR034006">
    <property type="entry name" value="M3B_PepF_2"/>
</dbReference>
<dbReference type="Gene3D" id="1.20.140.70">
    <property type="entry name" value="Oligopeptidase f, N-terminal domain"/>
    <property type="match status" value="1"/>
</dbReference>
<dbReference type="Pfam" id="PF08439">
    <property type="entry name" value="Peptidase_M3_N"/>
    <property type="match status" value="1"/>
</dbReference>
<reference evidence="9 10" key="1">
    <citation type="journal article" date="2017" name="Int. J. Syst. Evol. Microbiol.">
        <title>Jeotgalibaca porci sp. nov. and Jeotgalibaca arthritidis sp. nov., isolated from pigs, and emended description of the genus Jeotgalibaca.</title>
        <authorList>
            <person name="Zamora L."/>
            <person name="Perez-Sancho M."/>
            <person name="Dominguez L."/>
            <person name="Fernandez-Garayzabal J.F."/>
            <person name="Vela A.I."/>
        </authorList>
    </citation>
    <scope>NUCLEOTIDE SEQUENCE [LARGE SCALE GENOMIC DNA]</scope>
    <source>
        <strain evidence="9 10">CECT 9157</strain>
    </source>
</reference>
<evidence type="ECO:0000313" key="10">
    <source>
        <dbReference type="Proteomes" id="UP000501451"/>
    </source>
</evidence>
<dbReference type="PANTHER" id="PTHR34217:SF1">
    <property type="entry name" value="CARBOXYPEPTIDASE 1"/>
    <property type="match status" value="1"/>
</dbReference>
<dbReference type="GO" id="GO:0006508">
    <property type="term" value="P:proteolysis"/>
    <property type="evidence" value="ECO:0007669"/>
    <property type="project" value="UniProtKB-KW"/>
</dbReference>
<evidence type="ECO:0000256" key="3">
    <source>
        <dbReference type="ARBA" id="ARBA00022801"/>
    </source>
</evidence>
<dbReference type="InterPro" id="IPR013647">
    <property type="entry name" value="OligopepF_N_dom"/>
</dbReference>
<keyword evidence="5 6" id="KW-0482">Metalloprotease</keyword>
<feature type="domain" description="Oligopeptidase F N-terminal" evidence="8">
    <location>
        <begin position="114"/>
        <end position="179"/>
    </location>
</feature>
<evidence type="ECO:0000256" key="4">
    <source>
        <dbReference type="ARBA" id="ARBA00022833"/>
    </source>
</evidence>
<keyword evidence="1 6" id="KW-0645">Protease</keyword>
<dbReference type="InterPro" id="IPR001333">
    <property type="entry name" value="Peptidase_M32_Taq"/>
</dbReference>
<evidence type="ECO:0000313" key="9">
    <source>
        <dbReference type="EMBL" id="QII83018.1"/>
    </source>
</evidence>
<dbReference type="InterPro" id="IPR011977">
    <property type="entry name" value="Pept_M3B_clade3"/>
</dbReference>
<name>A0A6G7KCL5_9LACT</name>
<comment type="cofactor">
    <cofactor evidence="6">
        <name>Zn(2+)</name>
        <dbReference type="ChEBI" id="CHEBI:29105"/>
    </cofactor>
    <text evidence="6">Binds 1 zinc ion.</text>
</comment>
<evidence type="ECO:0000256" key="5">
    <source>
        <dbReference type="ARBA" id="ARBA00023049"/>
    </source>
</evidence>
<dbReference type="Gene3D" id="1.10.1370.20">
    <property type="entry name" value="Oligoendopeptidase f, C-terminal domain"/>
    <property type="match status" value="1"/>
</dbReference>
<keyword evidence="3 6" id="KW-0378">Hydrolase</keyword>